<feature type="domain" description="FAD-binding" evidence="4">
    <location>
        <begin position="9"/>
        <end position="373"/>
    </location>
</feature>
<dbReference type="PANTHER" id="PTHR46720">
    <property type="entry name" value="HYDROXYLASE, PUTATIVE (AFU_ORTHOLOGUE AFUA_3G01460)-RELATED"/>
    <property type="match status" value="1"/>
</dbReference>
<gene>
    <name evidence="5" type="ORF">TRAPUB_4718</name>
</gene>
<dbReference type="PRINTS" id="PR00420">
    <property type="entry name" value="RNGMNOXGNASE"/>
</dbReference>
<evidence type="ECO:0000256" key="3">
    <source>
        <dbReference type="ARBA" id="ARBA00023002"/>
    </source>
</evidence>
<feature type="domain" description="FAD-binding" evidence="4">
    <location>
        <begin position="447"/>
        <end position="694"/>
    </location>
</feature>
<dbReference type="Gene3D" id="3.30.9.30">
    <property type="match status" value="1"/>
</dbReference>
<dbReference type="GO" id="GO:0071949">
    <property type="term" value="F:FAD binding"/>
    <property type="evidence" value="ECO:0007669"/>
    <property type="project" value="InterPro"/>
</dbReference>
<keyword evidence="3" id="KW-0560">Oxidoreductase</keyword>
<reference evidence="5 6" key="1">
    <citation type="submission" date="2016-10" db="EMBL/GenBank/DDBJ databases">
        <title>Genome sequence of the basidiomycete white-rot fungus Trametes pubescens.</title>
        <authorList>
            <person name="Makela M.R."/>
            <person name="Granchi Z."/>
            <person name="Peng M."/>
            <person name="De Vries R.P."/>
            <person name="Grigoriev I."/>
            <person name="Riley R."/>
            <person name="Hilden K."/>
        </authorList>
    </citation>
    <scope>NUCLEOTIDE SEQUENCE [LARGE SCALE GENOMIC DNA]</scope>
    <source>
        <strain evidence="5 6">FBCC735</strain>
    </source>
</reference>
<dbReference type="PANTHER" id="PTHR46720:SF3">
    <property type="entry name" value="FAD-BINDING DOMAIN-CONTAINING PROTEIN-RELATED"/>
    <property type="match status" value="1"/>
</dbReference>
<evidence type="ECO:0000313" key="6">
    <source>
        <dbReference type="Proteomes" id="UP000184267"/>
    </source>
</evidence>
<dbReference type="EMBL" id="MNAD01001539">
    <property type="protein sequence ID" value="OJT04448.1"/>
    <property type="molecule type" value="Genomic_DNA"/>
</dbReference>
<keyword evidence="1" id="KW-0285">Flavoprotein</keyword>
<proteinExistence type="predicted"/>
<keyword evidence="2" id="KW-0274">FAD</keyword>
<name>A0A1M2V9Y2_TRAPU</name>
<evidence type="ECO:0000256" key="2">
    <source>
        <dbReference type="ARBA" id="ARBA00022827"/>
    </source>
</evidence>
<dbReference type="InterPro" id="IPR051104">
    <property type="entry name" value="FAD_monoxygenase"/>
</dbReference>
<dbReference type="OrthoDB" id="417877at2759"/>
<evidence type="ECO:0000256" key="1">
    <source>
        <dbReference type="ARBA" id="ARBA00022630"/>
    </source>
</evidence>
<dbReference type="SUPFAM" id="SSF51905">
    <property type="entry name" value="FAD/NAD(P)-binding domain"/>
    <property type="match status" value="2"/>
</dbReference>
<dbReference type="Pfam" id="PF01494">
    <property type="entry name" value="FAD_binding_3"/>
    <property type="match status" value="2"/>
</dbReference>
<dbReference type="AlphaFoldDB" id="A0A1M2V9Y2"/>
<organism evidence="5 6">
    <name type="scientific">Trametes pubescens</name>
    <name type="common">White-rot fungus</name>
    <dbReference type="NCBI Taxonomy" id="154538"/>
    <lineage>
        <taxon>Eukaryota</taxon>
        <taxon>Fungi</taxon>
        <taxon>Dikarya</taxon>
        <taxon>Basidiomycota</taxon>
        <taxon>Agaricomycotina</taxon>
        <taxon>Agaricomycetes</taxon>
        <taxon>Polyporales</taxon>
        <taxon>Polyporaceae</taxon>
        <taxon>Trametes</taxon>
    </lineage>
</organism>
<protein>
    <submittedName>
        <fullName evidence="5">Salicylate hydroxylase</fullName>
    </submittedName>
</protein>
<dbReference type="InterPro" id="IPR002938">
    <property type="entry name" value="FAD-bd"/>
</dbReference>
<keyword evidence="6" id="KW-1185">Reference proteome</keyword>
<comment type="caution">
    <text evidence="5">The sequence shown here is derived from an EMBL/GenBank/DDBJ whole genome shotgun (WGS) entry which is preliminary data.</text>
</comment>
<dbReference type="GO" id="GO:0016491">
    <property type="term" value="F:oxidoreductase activity"/>
    <property type="evidence" value="ECO:0007669"/>
    <property type="project" value="UniProtKB-KW"/>
</dbReference>
<dbReference type="Proteomes" id="UP000184267">
    <property type="component" value="Unassembled WGS sequence"/>
</dbReference>
<evidence type="ECO:0000259" key="4">
    <source>
        <dbReference type="Pfam" id="PF01494"/>
    </source>
</evidence>
<sequence length="753" mass="81566">MSSEDRNRKVEVAIVGGGVCGLTCAVALQKAGVSVQLFEAAAAFGEIGAGIGIGPNAVRVLRALGVLDEVLQKCSPGELRPRGFIYHTGVGEHRAVYKTTAEGPEEEGIGMHRAVFLDALVGVVDRSACHFNKRLVSISDSPTNPNRTLLHFLDGTTHEADVVLGADGIKSSVRKFILGGKDDRTAFSNTVAYRGLIPYPKLKAAGFKTELTSSPACFVGPSKHFIVFPIKNDTIINVVAFAARYDIPVGSANLPEGTPWVEEVSKDELKQVYQGWGPDIVAILECMPENPSKWSIHVVHPPLESYTAGRVAVLGDAAHGMLPHLGAGAGQGLEDAYLLSRLLSHPETHIANIEAILQVYSQIRKPRAQAVWELSQLAGRTYDGNGPHREEWDSVGADLDGLFHSVWRHDLDAEFEAALALLRDRGAFSADASPAAFLDALIGEIDPASCHFHKRCVSVAESPSNPKRVLLSFLDGTTHETDVVLGADGIKSSVRKFLVGEGDNRVAFSNTVAYRGLIPYADLKAAGFKINLADHPTCFMGPNKHFIVFPINDTKTINVVAFSARYDIPIGAANLPEGAPWVEIVTRDELKKVYEGWGPDVSTLLDCMPEKPSKWSIHVLYPPLESYTKGRVALLGDAAHGMLPHMGAGAGQGLEDAYMLARLLSHPDTNVENIEAVLQVYSEVRLPRAQMVWDGSVFAGRVYDGTGPHSQDWEKIGEDLSPEKLYKPVWRHDFEAEFAGVVSTLRERGAFTA</sequence>
<accession>A0A1M2V9Y2</accession>
<dbReference type="InterPro" id="IPR036188">
    <property type="entry name" value="FAD/NAD-bd_sf"/>
</dbReference>
<dbReference type="Gene3D" id="3.50.50.60">
    <property type="entry name" value="FAD/NAD(P)-binding domain"/>
    <property type="match status" value="2"/>
</dbReference>
<dbReference type="SUPFAM" id="SSF54373">
    <property type="entry name" value="FAD-linked reductases, C-terminal domain"/>
    <property type="match status" value="2"/>
</dbReference>
<evidence type="ECO:0000313" key="5">
    <source>
        <dbReference type="EMBL" id="OJT04448.1"/>
    </source>
</evidence>
<dbReference type="STRING" id="154538.A0A1M2V9Y2"/>
<dbReference type="GO" id="GO:0044550">
    <property type="term" value="P:secondary metabolite biosynthetic process"/>
    <property type="evidence" value="ECO:0007669"/>
    <property type="project" value="TreeGrafter"/>
</dbReference>